<evidence type="ECO:0000313" key="8">
    <source>
        <dbReference type="Proteomes" id="UP000191135"/>
    </source>
</evidence>
<gene>
    <name evidence="7" type="ORF">Mame_03149</name>
</gene>
<dbReference type="PANTHER" id="PTHR40277:SF1">
    <property type="entry name" value="BLL5419 PROTEIN"/>
    <property type="match status" value="1"/>
</dbReference>
<dbReference type="Pfam" id="PF03706">
    <property type="entry name" value="LPG_synthase_TM"/>
    <property type="match status" value="1"/>
</dbReference>
<dbReference type="STRING" id="1122214.Mame_03149"/>
<feature type="transmembrane region" description="Helical" evidence="6">
    <location>
        <begin position="122"/>
        <end position="142"/>
    </location>
</feature>
<dbReference type="eggNOG" id="COG0392">
    <property type="taxonomic scope" value="Bacteria"/>
</dbReference>
<dbReference type="GO" id="GO:0005886">
    <property type="term" value="C:plasma membrane"/>
    <property type="evidence" value="ECO:0007669"/>
    <property type="project" value="UniProtKB-SubCell"/>
</dbReference>
<comment type="subcellular location">
    <subcellularLocation>
        <location evidence="1">Cell membrane</location>
        <topology evidence="1">Multi-pass membrane protein</topology>
    </subcellularLocation>
</comment>
<evidence type="ECO:0000256" key="2">
    <source>
        <dbReference type="ARBA" id="ARBA00022475"/>
    </source>
</evidence>
<dbReference type="KEGG" id="mmed:Mame_03149"/>
<dbReference type="PANTHER" id="PTHR40277">
    <property type="entry name" value="BLL5419 PROTEIN"/>
    <property type="match status" value="1"/>
</dbReference>
<dbReference type="EMBL" id="CP020330">
    <property type="protein sequence ID" value="AQZ52461.1"/>
    <property type="molecule type" value="Genomic_DNA"/>
</dbReference>
<evidence type="ECO:0000313" key="7">
    <source>
        <dbReference type="EMBL" id="AQZ52461.1"/>
    </source>
</evidence>
<protein>
    <recommendedName>
        <fullName evidence="9">Flippase-like domain-containing protein</fullName>
    </recommendedName>
</protein>
<feature type="transmembrane region" description="Helical" evidence="6">
    <location>
        <begin position="225"/>
        <end position="245"/>
    </location>
</feature>
<dbReference type="Proteomes" id="UP000191135">
    <property type="component" value="Chromosome"/>
</dbReference>
<feature type="transmembrane region" description="Helical" evidence="6">
    <location>
        <begin position="282"/>
        <end position="301"/>
    </location>
</feature>
<name>A0A1U9Z448_9HYPH</name>
<organism evidence="7 8">
    <name type="scientific">Martelella mediterranea DSM 17316</name>
    <dbReference type="NCBI Taxonomy" id="1122214"/>
    <lineage>
        <taxon>Bacteria</taxon>
        <taxon>Pseudomonadati</taxon>
        <taxon>Pseudomonadota</taxon>
        <taxon>Alphaproteobacteria</taxon>
        <taxon>Hyphomicrobiales</taxon>
        <taxon>Aurantimonadaceae</taxon>
        <taxon>Martelella</taxon>
    </lineage>
</organism>
<evidence type="ECO:0000256" key="3">
    <source>
        <dbReference type="ARBA" id="ARBA00022692"/>
    </source>
</evidence>
<evidence type="ECO:0008006" key="9">
    <source>
        <dbReference type="Google" id="ProtNLM"/>
    </source>
</evidence>
<dbReference type="InterPro" id="IPR022791">
    <property type="entry name" value="L-PG_synthase/AglD"/>
</dbReference>
<feature type="transmembrane region" description="Helical" evidence="6">
    <location>
        <begin position="154"/>
        <end position="177"/>
    </location>
</feature>
<keyword evidence="5 6" id="KW-0472">Membrane</keyword>
<keyword evidence="2" id="KW-1003">Cell membrane</keyword>
<evidence type="ECO:0000256" key="5">
    <source>
        <dbReference type="ARBA" id="ARBA00023136"/>
    </source>
</evidence>
<keyword evidence="8" id="KW-1185">Reference proteome</keyword>
<keyword evidence="3 6" id="KW-0812">Transmembrane</keyword>
<evidence type="ECO:0000256" key="4">
    <source>
        <dbReference type="ARBA" id="ARBA00022989"/>
    </source>
</evidence>
<evidence type="ECO:0000256" key="6">
    <source>
        <dbReference type="SAM" id="Phobius"/>
    </source>
</evidence>
<feature type="transmembrane region" description="Helical" evidence="6">
    <location>
        <begin position="257"/>
        <end position="276"/>
    </location>
</feature>
<dbReference type="RefSeq" id="WP_235726805.1">
    <property type="nucleotide sequence ID" value="NZ_AQWH01000006.1"/>
</dbReference>
<evidence type="ECO:0000256" key="1">
    <source>
        <dbReference type="ARBA" id="ARBA00004651"/>
    </source>
</evidence>
<feature type="transmembrane region" description="Helical" evidence="6">
    <location>
        <begin position="198"/>
        <end position="219"/>
    </location>
</feature>
<sequence>MNKLAAVSVIACLALLAGLIALTGPERLVAALRDVPPALVILSLALVQVQIIASAYRWRFTAKRLGQEIGLGLAIREYYISSALNLVLPGGMAGDAVRAYRSRMEGVGGWKRPAAAVFLERLSGQIAFFALSCIGLLAWPLFLSERLPDQADALIWGVSAVVIVGIVIAAVFWAEWLPQRFRAVGADIAAVFWKDRAFVVQGGLSVLIVCGYIAVFLIASRAVGAPLPAIAAVTAIPLCLMTMLIPAGIGGWGTREAAAAALWPLFGFTSAEGVAASLLYGVISLAGAAVPGGISFAVSLYRGRIAKS</sequence>
<reference evidence="7 8" key="1">
    <citation type="submission" date="2017-03" db="EMBL/GenBank/DDBJ databases">
        <title>Foreign affairs: Plasmid Transfer between Roseobacters and Rhizobia.</title>
        <authorList>
            <person name="Bartling P."/>
            <person name="Bunk B."/>
            <person name="Overmann J."/>
            <person name="Brinkmann H."/>
            <person name="Petersen J."/>
        </authorList>
    </citation>
    <scope>NUCLEOTIDE SEQUENCE [LARGE SCALE GENOMIC DNA]</scope>
    <source>
        <strain evidence="7 8">MACL11</strain>
    </source>
</reference>
<proteinExistence type="predicted"/>
<feature type="transmembrane region" description="Helical" evidence="6">
    <location>
        <begin position="37"/>
        <end position="56"/>
    </location>
</feature>
<keyword evidence="4 6" id="KW-1133">Transmembrane helix</keyword>
<accession>A0A1U9Z448</accession>
<dbReference type="AlphaFoldDB" id="A0A1U9Z448"/>